<organism evidence="3 4">
    <name type="scientific">Tetradesmus obliquus</name>
    <name type="common">Green alga</name>
    <name type="synonym">Acutodesmus obliquus</name>
    <dbReference type="NCBI Taxonomy" id="3088"/>
    <lineage>
        <taxon>Eukaryota</taxon>
        <taxon>Viridiplantae</taxon>
        <taxon>Chlorophyta</taxon>
        <taxon>core chlorophytes</taxon>
        <taxon>Chlorophyceae</taxon>
        <taxon>CS clade</taxon>
        <taxon>Sphaeropleales</taxon>
        <taxon>Scenedesmaceae</taxon>
        <taxon>Tetradesmus</taxon>
    </lineage>
</organism>
<feature type="region of interest" description="Disordered" evidence="1">
    <location>
        <begin position="32"/>
        <end position="53"/>
    </location>
</feature>
<evidence type="ECO:0000256" key="2">
    <source>
        <dbReference type="SAM" id="SignalP"/>
    </source>
</evidence>
<gene>
    <name evidence="3" type="ORF">OEZ85_000600</name>
</gene>
<keyword evidence="4" id="KW-1185">Reference proteome</keyword>
<name>A0ABY8UIP5_TETOB</name>
<feature type="compositionally biased region" description="Basic and acidic residues" evidence="1">
    <location>
        <begin position="247"/>
        <end position="257"/>
    </location>
</feature>
<dbReference type="Proteomes" id="UP001244341">
    <property type="component" value="Chromosome 13b"/>
</dbReference>
<feature type="chain" id="PRO_5045898212" evidence="2">
    <location>
        <begin position="26"/>
        <end position="289"/>
    </location>
</feature>
<sequence>MSLSTTVRTCLVTALLLGAISTAQAARKLRKIEPTRREKDSKDTQASAYSYSAGNDPGGAGDAFTWINAEASASSGYNGVYYNDGTVTVEAGDKAKASWVGAYSKNAPNNDLVGAPNNVRSAAGTNYAIAANLDSEYAFQRGVHTVAGTYLGARAVAGSGSMYGVAKDGIATATIDSYAPTAQDNVAASMTRQERSRSAAVTNIAPKSAAQSGTGNGPAAIASGWEVSSAARAARDKKPPVTLGSRTPEDNGFDRQEAIPIHSQTESKANRRLHRHFVLLRGNSHMQLL</sequence>
<protein>
    <submittedName>
        <fullName evidence="3">Uncharacterized protein</fullName>
    </submittedName>
</protein>
<feature type="signal peptide" evidence="2">
    <location>
        <begin position="1"/>
        <end position="25"/>
    </location>
</feature>
<proteinExistence type="predicted"/>
<evidence type="ECO:0000313" key="4">
    <source>
        <dbReference type="Proteomes" id="UP001244341"/>
    </source>
</evidence>
<reference evidence="3 4" key="1">
    <citation type="submission" date="2023-05" db="EMBL/GenBank/DDBJ databases">
        <title>A 100% complete, gapless, phased diploid assembly of the Scenedesmus obliquus UTEX 3031 genome.</title>
        <authorList>
            <person name="Biondi T.C."/>
            <person name="Hanschen E.R."/>
            <person name="Kwon T."/>
            <person name="Eng W."/>
            <person name="Kruse C.P.S."/>
            <person name="Koehler S.I."/>
            <person name="Kunde Y."/>
            <person name="Gleasner C.D."/>
            <person name="You Mak K.T."/>
            <person name="Polle J."/>
            <person name="Hovde B.T."/>
            <person name="Starkenburg S.R."/>
        </authorList>
    </citation>
    <scope>NUCLEOTIDE SEQUENCE [LARGE SCALE GENOMIC DNA]</scope>
    <source>
        <strain evidence="3 4">DOE0152z</strain>
    </source>
</reference>
<feature type="compositionally biased region" description="Basic and acidic residues" evidence="1">
    <location>
        <begin position="32"/>
        <end position="43"/>
    </location>
</feature>
<keyword evidence="2" id="KW-0732">Signal</keyword>
<dbReference type="EMBL" id="CP126220">
    <property type="protein sequence ID" value="WIA21382.1"/>
    <property type="molecule type" value="Genomic_DNA"/>
</dbReference>
<feature type="region of interest" description="Disordered" evidence="1">
    <location>
        <begin position="197"/>
        <end position="268"/>
    </location>
</feature>
<accession>A0ABY8UIP5</accession>
<evidence type="ECO:0000256" key="1">
    <source>
        <dbReference type="SAM" id="MobiDB-lite"/>
    </source>
</evidence>
<evidence type="ECO:0000313" key="3">
    <source>
        <dbReference type="EMBL" id="WIA21382.1"/>
    </source>
</evidence>
<feature type="compositionally biased region" description="Polar residues" evidence="1">
    <location>
        <begin position="44"/>
        <end position="53"/>
    </location>
</feature>